<evidence type="ECO:0000313" key="1">
    <source>
        <dbReference type="EMBL" id="MPM86561.1"/>
    </source>
</evidence>
<accession>A0A645DB83</accession>
<name>A0A645DB83_9ZZZZ</name>
<dbReference type="Gene3D" id="3.90.1140.10">
    <property type="entry name" value="Cyclic phosphodiesterase"/>
    <property type="match status" value="1"/>
</dbReference>
<reference evidence="1" key="1">
    <citation type="submission" date="2019-08" db="EMBL/GenBank/DDBJ databases">
        <authorList>
            <person name="Kucharzyk K."/>
            <person name="Murdoch R.W."/>
            <person name="Higgins S."/>
            <person name="Loffler F."/>
        </authorList>
    </citation>
    <scope>NUCLEOTIDE SEQUENCE</scope>
</reference>
<sequence>MSFSIELHFDEKSNLIIRNMWKKLRERGISAYMDQYGGFPHIALAVFDDIDILEMERLIEKVAENESMFTVKMPSLGIFPSNENVLFLSPAASATLINLHAKLHRTLKDTEGKWEYYLPDFWVPHCTLGMNIPKSKLHDALDAIVEDYKPLDVRIETIQLVEFNPVKLVKSFKLHSRAE</sequence>
<dbReference type="PANTHER" id="PTHR36039:SF2">
    <property type="entry name" value="RNA LIGASE_CYCLIC NUCLEOTIDE PHOSPHODIESTERASE FAMILY PROTEIN"/>
    <property type="match status" value="1"/>
</dbReference>
<dbReference type="InterPro" id="IPR009097">
    <property type="entry name" value="Cyclic_Pdiesterase"/>
</dbReference>
<dbReference type="AlphaFoldDB" id="A0A645DB83"/>
<dbReference type="Pfam" id="PF13563">
    <property type="entry name" value="2_5_RNA_ligase2"/>
    <property type="match status" value="1"/>
</dbReference>
<organism evidence="1">
    <name type="scientific">bioreactor metagenome</name>
    <dbReference type="NCBI Taxonomy" id="1076179"/>
    <lineage>
        <taxon>unclassified sequences</taxon>
        <taxon>metagenomes</taxon>
        <taxon>ecological metagenomes</taxon>
    </lineage>
</organism>
<dbReference type="SUPFAM" id="SSF55144">
    <property type="entry name" value="LigT-like"/>
    <property type="match status" value="1"/>
</dbReference>
<gene>
    <name evidence="1" type="ORF">SDC9_133650</name>
</gene>
<comment type="caution">
    <text evidence="1">The sequence shown here is derived from an EMBL/GenBank/DDBJ whole genome shotgun (WGS) entry which is preliminary data.</text>
</comment>
<protein>
    <recommendedName>
        <fullName evidence="2">RNA 2',3'-cyclic phosphodiesterase</fullName>
    </recommendedName>
</protein>
<dbReference type="PANTHER" id="PTHR36039">
    <property type="match status" value="1"/>
</dbReference>
<dbReference type="EMBL" id="VSSQ01034566">
    <property type="protein sequence ID" value="MPM86561.1"/>
    <property type="molecule type" value="Genomic_DNA"/>
</dbReference>
<proteinExistence type="predicted"/>
<evidence type="ECO:0008006" key="2">
    <source>
        <dbReference type="Google" id="ProtNLM"/>
    </source>
</evidence>